<evidence type="ECO:0000259" key="8">
    <source>
        <dbReference type="PROSITE" id="PS50048"/>
    </source>
</evidence>
<dbReference type="VEuPathDB" id="FungiDB:ASPSYDRAFT_92512"/>
<dbReference type="PROSITE" id="PS00463">
    <property type="entry name" value="ZN2_CY6_FUNGAL_1"/>
    <property type="match status" value="1"/>
</dbReference>
<dbReference type="InterPro" id="IPR050815">
    <property type="entry name" value="TF_fung"/>
</dbReference>
<dbReference type="RefSeq" id="XP_040699182.1">
    <property type="nucleotide sequence ID" value="XM_040852690.1"/>
</dbReference>
<keyword evidence="6" id="KW-0539">Nucleus</keyword>
<dbReference type="Pfam" id="PF04082">
    <property type="entry name" value="Fungal_trans"/>
    <property type="match status" value="1"/>
</dbReference>
<keyword evidence="10" id="KW-1185">Reference proteome</keyword>
<dbReference type="GeneID" id="63768763"/>
<dbReference type="SMART" id="SM00906">
    <property type="entry name" value="Fungal_trans"/>
    <property type="match status" value="1"/>
</dbReference>
<dbReference type="CDD" id="cd12148">
    <property type="entry name" value="fungal_TF_MHR"/>
    <property type="match status" value="1"/>
</dbReference>
<dbReference type="Pfam" id="PF00172">
    <property type="entry name" value="Zn_clus"/>
    <property type="match status" value="1"/>
</dbReference>
<protein>
    <recommendedName>
        <fullName evidence="8">Zn(2)-C6 fungal-type domain-containing protein</fullName>
    </recommendedName>
</protein>
<name>A0A1L9T7H2_9EURO</name>
<evidence type="ECO:0000313" key="10">
    <source>
        <dbReference type="Proteomes" id="UP000184356"/>
    </source>
</evidence>
<evidence type="ECO:0000256" key="3">
    <source>
        <dbReference type="ARBA" id="ARBA00023015"/>
    </source>
</evidence>
<dbReference type="InterPro" id="IPR001138">
    <property type="entry name" value="Zn2Cys6_DnaBD"/>
</dbReference>
<feature type="region of interest" description="Disordered" evidence="7">
    <location>
        <begin position="1"/>
        <end position="31"/>
    </location>
</feature>
<dbReference type="GO" id="GO:0000981">
    <property type="term" value="F:DNA-binding transcription factor activity, RNA polymerase II-specific"/>
    <property type="evidence" value="ECO:0007669"/>
    <property type="project" value="InterPro"/>
</dbReference>
<dbReference type="PROSITE" id="PS50048">
    <property type="entry name" value="ZN2_CY6_FUNGAL_2"/>
    <property type="match status" value="1"/>
</dbReference>
<dbReference type="Gene3D" id="4.10.240.10">
    <property type="entry name" value="Zn(2)-C6 fungal-type DNA-binding domain"/>
    <property type="match status" value="1"/>
</dbReference>
<organism evidence="9 10">
    <name type="scientific">Aspergillus sydowii CBS 593.65</name>
    <dbReference type="NCBI Taxonomy" id="1036612"/>
    <lineage>
        <taxon>Eukaryota</taxon>
        <taxon>Fungi</taxon>
        <taxon>Dikarya</taxon>
        <taxon>Ascomycota</taxon>
        <taxon>Pezizomycotina</taxon>
        <taxon>Eurotiomycetes</taxon>
        <taxon>Eurotiomycetidae</taxon>
        <taxon>Eurotiales</taxon>
        <taxon>Aspergillaceae</taxon>
        <taxon>Aspergillus</taxon>
        <taxon>Aspergillus subgen. Nidulantes</taxon>
    </lineage>
</organism>
<dbReference type="SMART" id="SM00066">
    <property type="entry name" value="GAL4"/>
    <property type="match status" value="1"/>
</dbReference>
<sequence length="558" mass="62568">MGPTDWAGKDSESSDLSSQQTKHRPRQSPGAACEECRRRKLRCDRKTPQCGVCAASGTVCHFSLSRTERGPKKGNLLQLQQRVAELEERLSLATEAGLLLSEPILTTTGSSKPPSLPSLPLSPEIFTGAPSSSDLRFLPRTEVSALMREELDQLYFDRVHVFAPMIHQGRYTSWNSQQGKTESKEALQHAMWTLGAAFSAQFQQLALALYDETRQMLDVLEVKGRETDITEIEHLQACLLLAIYEFMQSYDRRAWMRAGYAFRLVQLMRLFELDAPNASVLTPSEWINVEEKRRTFWVAFCLDRFLSIRNRWPLTLIEHLITSRLPAPETAFESAQPVVMEFLADAISSSGPILSSPFSELVIMATVCGRALVHHYQALVESNYHTSIHNFHDRQSWIHSTLVQRLEILAAQAPVITENADSVILFTRMLGQTTMLYLYHTLELSAYKLDNLEIASASEYNELALAAAQEMVVLTNVLGKINTFKIHPFTPIPLYLCADFTNVYGGPSTALYVQLQQVLQALQNVKCVNGLSGKLHQILESSEAQKAAMEIENKGSAD</sequence>
<dbReference type="AlphaFoldDB" id="A0A1L9T7H2"/>
<evidence type="ECO:0000256" key="7">
    <source>
        <dbReference type="SAM" id="MobiDB-lite"/>
    </source>
</evidence>
<dbReference type="OrthoDB" id="3037908at2759"/>
<dbReference type="PANTHER" id="PTHR47338">
    <property type="entry name" value="ZN(II)2CYS6 TRANSCRIPTION FACTOR (EUROFUNG)-RELATED"/>
    <property type="match status" value="1"/>
</dbReference>
<proteinExistence type="predicted"/>
<feature type="domain" description="Zn(2)-C6 fungal-type" evidence="8">
    <location>
        <begin position="32"/>
        <end position="62"/>
    </location>
</feature>
<dbReference type="GO" id="GO:0008270">
    <property type="term" value="F:zinc ion binding"/>
    <property type="evidence" value="ECO:0007669"/>
    <property type="project" value="InterPro"/>
</dbReference>
<evidence type="ECO:0000256" key="4">
    <source>
        <dbReference type="ARBA" id="ARBA00023125"/>
    </source>
</evidence>
<dbReference type="STRING" id="1036612.A0A1L9T7H2"/>
<dbReference type="GO" id="GO:0006351">
    <property type="term" value="P:DNA-templated transcription"/>
    <property type="evidence" value="ECO:0007669"/>
    <property type="project" value="InterPro"/>
</dbReference>
<dbReference type="Proteomes" id="UP000184356">
    <property type="component" value="Unassembled WGS sequence"/>
</dbReference>
<dbReference type="CDD" id="cd00067">
    <property type="entry name" value="GAL4"/>
    <property type="match status" value="1"/>
</dbReference>
<dbReference type="EMBL" id="KV878592">
    <property type="protein sequence ID" value="OJJ55376.1"/>
    <property type="molecule type" value="Genomic_DNA"/>
</dbReference>
<dbReference type="SUPFAM" id="SSF57701">
    <property type="entry name" value="Zn2/Cys6 DNA-binding domain"/>
    <property type="match status" value="1"/>
</dbReference>
<dbReference type="InterPro" id="IPR036864">
    <property type="entry name" value="Zn2-C6_fun-type_DNA-bd_sf"/>
</dbReference>
<reference evidence="10" key="1">
    <citation type="journal article" date="2017" name="Genome Biol.">
        <title>Comparative genomics reveals high biological diversity and specific adaptations in the industrially and medically important fungal genus Aspergillus.</title>
        <authorList>
            <person name="de Vries R.P."/>
            <person name="Riley R."/>
            <person name="Wiebenga A."/>
            <person name="Aguilar-Osorio G."/>
            <person name="Amillis S."/>
            <person name="Uchima C.A."/>
            <person name="Anderluh G."/>
            <person name="Asadollahi M."/>
            <person name="Askin M."/>
            <person name="Barry K."/>
            <person name="Battaglia E."/>
            <person name="Bayram O."/>
            <person name="Benocci T."/>
            <person name="Braus-Stromeyer S.A."/>
            <person name="Caldana C."/>
            <person name="Canovas D."/>
            <person name="Cerqueira G.C."/>
            <person name="Chen F."/>
            <person name="Chen W."/>
            <person name="Choi C."/>
            <person name="Clum A."/>
            <person name="Dos Santos R.A."/>
            <person name="Damasio A.R."/>
            <person name="Diallinas G."/>
            <person name="Emri T."/>
            <person name="Fekete E."/>
            <person name="Flipphi M."/>
            <person name="Freyberg S."/>
            <person name="Gallo A."/>
            <person name="Gournas C."/>
            <person name="Habgood R."/>
            <person name="Hainaut M."/>
            <person name="Harispe M.L."/>
            <person name="Henrissat B."/>
            <person name="Hilden K.S."/>
            <person name="Hope R."/>
            <person name="Hossain A."/>
            <person name="Karabika E."/>
            <person name="Karaffa L."/>
            <person name="Karanyi Z."/>
            <person name="Krasevec N."/>
            <person name="Kuo A."/>
            <person name="Kusch H."/>
            <person name="LaButti K."/>
            <person name="Lagendijk E.L."/>
            <person name="Lapidus A."/>
            <person name="Levasseur A."/>
            <person name="Lindquist E."/>
            <person name="Lipzen A."/>
            <person name="Logrieco A.F."/>
            <person name="MacCabe A."/>
            <person name="Maekelae M.R."/>
            <person name="Malavazi I."/>
            <person name="Melin P."/>
            <person name="Meyer V."/>
            <person name="Mielnichuk N."/>
            <person name="Miskei M."/>
            <person name="Molnar A.P."/>
            <person name="Mule G."/>
            <person name="Ngan C.Y."/>
            <person name="Orejas M."/>
            <person name="Orosz E."/>
            <person name="Ouedraogo J.P."/>
            <person name="Overkamp K.M."/>
            <person name="Park H.-S."/>
            <person name="Perrone G."/>
            <person name="Piumi F."/>
            <person name="Punt P.J."/>
            <person name="Ram A.F."/>
            <person name="Ramon A."/>
            <person name="Rauscher S."/>
            <person name="Record E."/>
            <person name="Riano-Pachon D.M."/>
            <person name="Robert V."/>
            <person name="Roehrig J."/>
            <person name="Ruller R."/>
            <person name="Salamov A."/>
            <person name="Salih N.S."/>
            <person name="Samson R.A."/>
            <person name="Sandor E."/>
            <person name="Sanguinetti M."/>
            <person name="Schuetze T."/>
            <person name="Sepcic K."/>
            <person name="Shelest E."/>
            <person name="Sherlock G."/>
            <person name="Sophianopoulou V."/>
            <person name="Squina F.M."/>
            <person name="Sun H."/>
            <person name="Susca A."/>
            <person name="Todd R.B."/>
            <person name="Tsang A."/>
            <person name="Unkles S.E."/>
            <person name="van de Wiele N."/>
            <person name="van Rossen-Uffink D."/>
            <person name="Oliveira J.V."/>
            <person name="Vesth T.C."/>
            <person name="Visser J."/>
            <person name="Yu J.-H."/>
            <person name="Zhou M."/>
            <person name="Andersen M.R."/>
            <person name="Archer D.B."/>
            <person name="Baker S.E."/>
            <person name="Benoit I."/>
            <person name="Brakhage A.A."/>
            <person name="Braus G.H."/>
            <person name="Fischer R."/>
            <person name="Frisvad J.C."/>
            <person name="Goldman G.H."/>
            <person name="Houbraken J."/>
            <person name="Oakley B."/>
            <person name="Pocsi I."/>
            <person name="Scazzocchio C."/>
            <person name="Seiboth B."/>
            <person name="vanKuyk P.A."/>
            <person name="Wortman J."/>
            <person name="Dyer P.S."/>
            <person name="Grigoriev I.V."/>
        </authorList>
    </citation>
    <scope>NUCLEOTIDE SEQUENCE [LARGE SCALE GENOMIC DNA]</scope>
    <source>
        <strain evidence="10">CBS 593.65</strain>
    </source>
</reference>
<evidence type="ECO:0000256" key="5">
    <source>
        <dbReference type="ARBA" id="ARBA00023163"/>
    </source>
</evidence>
<keyword evidence="2" id="KW-0479">Metal-binding</keyword>
<dbReference type="GO" id="GO:0003677">
    <property type="term" value="F:DNA binding"/>
    <property type="evidence" value="ECO:0007669"/>
    <property type="project" value="UniProtKB-KW"/>
</dbReference>
<comment type="subcellular location">
    <subcellularLocation>
        <location evidence="1">Nucleus</location>
    </subcellularLocation>
</comment>
<keyword evidence="4" id="KW-0238">DNA-binding</keyword>
<gene>
    <name evidence="9" type="ORF">ASPSYDRAFT_92512</name>
</gene>
<evidence type="ECO:0000313" key="9">
    <source>
        <dbReference type="EMBL" id="OJJ55376.1"/>
    </source>
</evidence>
<accession>A0A1L9T7H2</accession>
<dbReference type="PANTHER" id="PTHR47338:SF3">
    <property type="entry name" value="C6 FINGER DOMAIN TRANSCRIPTION FACTOR DBAA-RELATED"/>
    <property type="match status" value="1"/>
</dbReference>
<keyword evidence="3" id="KW-0805">Transcription regulation</keyword>
<keyword evidence="5" id="KW-0804">Transcription</keyword>
<dbReference type="GO" id="GO:0005634">
    <property type="term" value="C:nucleus"/>
    <property type="evidence" value="ECO:0007669"/>
    <property type="project" value="UniProtKB-SubCell"/>
</dbReference>
<dbReference type="InterPro" id="IPR007219">
    <property type="entry name" value="XnlR_reg_dom"/>
</dbReference>
<evidence type="ECO:0000256" key="1">
    <source>
        <dbReference type="ARBA" id="ARBA00004123"/>
    </source>
</evidence>
<evidence type="ECO:0000256" key="2">
    <source>
        <dbReference type="ARBA" id="ARBA00022723"/>
    </source>
</evidence>
<evidence type="ECO:0000256" key="6">
    <source>
        <dbReference type="ARBA" id="ARBA00023242"/>
    </source>
</evidence>